<dbReference type="PANTHER" id="PTHR30429">
    <property type="entry name" value="D-METHIONINE-BINDING LIPOPROTEIN METQ"/>
    <property type="match status" value="1"/>
</dbReference>
<keyword evidence="2 8" id="KW-0732">Signal</keyword>
<evidence type="ECO:0000256" key="7">
    <source>
        <dbReference type="PIRSR" id="PIRSR002854-1"/>
    </source>
</evidence>
<evidence type="ECO:0000256" key="3">
    <source>
        <dbReference type="ARBA" id="ARBA00023136"/>
    </source>
</evidence>
<dbReference type="AlphaFoldDB" id="A0A0B0IK65"/>
<protein>
    <recommendedName>
        <fullName evidence="6">Lipoprotein</fullName>
    </recommendedName>
</protein>
<keyword evidence="5 6" id="KW-0449">Lipoprotein</keyword>
<organism evidence="9 10">
    <name type="scientific">Halalkalibacter okhensis</name>
    <dbReference type="NCBI Taxonomy" id="333138"/>
    <lineage>
        <taxon>Bacteria</taxon>
        <taxon>Bacillati</taxon>
        <taxon>Bacillota</taxon>
        <taxon>Bacilli</taxon>
        <taxon>Bacillales</taxon>
        <taxon>Bacillaceae</taxon>
        <taxon>Halalkalibacter</taxon>
    </lineage>
</organism>
<accession>A0A0B0IK65</accession>
<evidence type="ECO:0000313" key="10">
    <source>
        <dbReference type="Proteomes" id="UP000030832"/>
    </source>
</evidence>
<dbReference type="PIRSF" id="PIRSF002854">
    <property type="entry name" value="MetQ"/>
    <property type="match status" value="1"/>
</dbReference>
<dbReference type="SUPFAM" id="SSF53850">
    <property type="entry name" value="Periplasmic binding protein-like II"/>
    <property type="match status" value="1"/>
</dbReference>
<dbReference type="OrthoDB" id="9812878at2"/>
<evidence type="ECO:0000256" key="5">
    <source>
        <dbReference type="ARBA" id="ARBA00023288"/>
    </source>
</evidence>
<dbReference type="RefSeq" id="WP_034625947.1">
    <property type="nucleotide sequence ID" value="NZ_JRJU01000002.1"/>
</dbReference>
<reference evidence="9 10" key="1">
    <citation type="submission" date="2014-09" db="EMBL/GenBank/DDBJ databases">
        <title>Genome sequencing and annotation of Bacillus Okhensis strain Kh10-101T.</title>
        <authorList>
            <person name="Prakash J.S."/>
        </authorList>
    </citation>
    <scope>NUCLEOTIDE SEQUENCE [LARGE SCALE GENOMIC DNA]</scope>
    <source>
        <strain evidence="10">Kh10-101T</strain>
    </source>
</reference>
<comment type="similarity">
    <text evidence="6">Belongs to the nlpA lipoprotein family.</text>
</comment>
<comment type="caution">
    <text evidence="9">The sequence shown here is derived from an EMBL/GenBank/DDBJ whole genome shotgun (WGS) entry which is preliminary data.</text>
</comment>
<dbReference type="InterPro" id="IPR004872">
    <property type="entry name" value="Lipoprotein_NlpA"/>
</dbReference>
<dbReference type="EMBL" id="JRJU01000002">
    <property type="protein sequence ID" value="KHF41705.1"/>
    <property type="molecule type" value="Genomic_DNA"/>
</dbReference>
<evidence type="ECO:0000256" key="4">
    <source>
        <dbReference type="ARBA" id="ARBA00023139"/>
    </source>
</evidence>
<keyword evidence="4" id="KW-0564">Palmitate</keyword>
<name>A0A0B0IK65_9BACI</name>
<dbReference type="Gene3D" id="3.40.190.10">
    <property type="entry name" value="Periplasmic binding protein-like II"/>
    <property type="match status" value="2"/>
</dbReference>
<feature type="lipid moiety-binding region" description="S-diacylglycerol cysteine" evidence="7">
    <location>
        <position position="20"/>
    </location>
</feature>
<evidence type="ECO:0000256" key="1">
    <source>
        <dbReference type="ARBA" id="ARBA00004635"/>
    </source>
</evidence>
<comment type="subcellular location">
    <subcellularLocation>
        <location evidence="1">Membrane</location>
        <topology evidence="1">Lipid-anchor</topology>
    </subcellularLocation>
</comment>
<sequence>MKKFLRLIGVAALSASLVACGTAEEETTENGAGEEVEQAETSTLVVGASAVPHTEVLEYVQPLLAEEGIDLEIVTFQDYILPNQALRDGDIDANYFQTPGYLAMQLDENPDYDFVSIGAIHAEPIGVYSQEYSSLDELPEGATIIMSDSISDHGRILPIFEEAGLIELDVEENALATVEDIVSNPKNLQFDKFQVEARMLAPSFEAGEGDAVVINTNYALEGGLDIEQYGIAFEGADVLQPNLIVVRSDDENRAEILKLVEILQSEDVQQFIIDTYDGAVIPLTGE</sequence>
<dbReference type="Pfam" id="PF03180">
    <property type="entry name" value="Lipoprotein_9"/>
    <property type="match status" value="1"/>
</dbReference>
<evidence type="ECO:0000256" key="6">
    <source>
        <dbReference type="PIRNR" id="PIRNR002854"/>
    </source>
</evidence>
<evidence type="ECO:0000256" key="2">
    <source>
        <dbReference type="ARBA" id="ARBA00022729"/>
    </source>
</evidence>
<keyword evidence="10" id="KW-1185">Reference proteome</keyword>
<dbReference type="STRING" id="333138.LQ50_03110"/>
<dbReference type="GO" id="GO:0016020">
    <property type="term" value="C:membrane"/>
    <property type="evidence" value="ECO:0007669"/>
    <property type="project" value="UniProtKB-SubCell"/>
</dbReference>
<evidence type="ECO:0000313" key="9">
    <source>
        <dbReference type="EMBL" id="KHF41705.1"/>
    </source>
</evidence>
<gene>
    <name evidence="9" type="ORF">LQ50_03110</name>
</gene>
<dbReference type="PROSITE" id="PS51257">
    <property type="entry name" value="PROKAR_LIPOPROTEIN"/>
    <property type="match status" value="1"/>
</dbReference>
<dbReference type="eggNOG" id="COG1464">
    <property type="taxonomic scope" value="Bacteria"/>
</dbReference>
<dbReference type="Proteomes" id="UP000030832">
    <property type="component" value="Unassembled WGS sequence"/>
</dbReference>
<keyword evidence="3" id="KW-0472">Membrane</keyword>
<feature type="signal peptide" evidence="8">
    <location>
        <begin position="1"/>
        <end position="19"/>
    </location>
</feature>
<evidence type="ECO:0000256" key="8">
    <source>
        <dbReference type="SAM" id="SignalP"/>
    </source>
</evidence>
<dbReference type="PANTHER" id="PTHR30429:SF0">
    <property type="entry name" value="METHIONINE-BINDING LIPOPROTEIN METQ"/>
    <property type="match status" value="1"/>
</dbReference>
<feature type="chain" id="PRO_5039286681" description="Lipoprotein" evidence="8">
    <location>
        <begin position="20"/>
        <end position="286"/>
    </location>
</feature>
<proteinExistence type="inferred from homology"/>